<proteinExistence type="predicted"/>
<evidence type="ECO:0000256" key="2">
    <source>
        <dbReference type="ARBA" id="ARBA00023125"/>
    </source>
</evidence>
<evidence type="ECO:0000256" key="4">
    <source>
        <dbReference type="SAM" id="MobiDB-lite"/>
    </source>
</evidence>
<dbReference type="GO" id="GO:0006950">
    <property type="term" value="P:response to stress"/>
    <property type="evidence" value="ECO:0007669"/>
    <property type="project" value="TreeGrafter"/>
</dbReference>
<dbReference type="EMBL" id="CP021361">
    <property type="protein sequence ID" value="ART51006.1"/>
    <property type="molecule type" value="Genomic_DNA"/>
</dbReference>
<dbReference type="PROSITE" id="PS01117">
    <property type="entry name" value="HTH_MARR_1"/>
    <property type="match status" value="1"/>
</dbReference>
<dbReference type="SUPFAM" id="SSF46785">
    <property type="entry name" value="Winged helix' DNA-binding domain"/>
    <property type="match status" value="1"/>
</dbReference>
<keyword evidence="7" id="KW-1185">Reference proteome</keyword>
<accession>A0A240TZI7</accession>
<dbReference type="Proteomes" id="UP000194432">
    <property type="component" value="Chromosome 1"/>
</dbReference>
<dbReference type="Gene3D" id="1.10.10.10">
    <property type="entry name" value="Winged helix-like DNA-binding domain superfamily/Winged helix DNA-binding domain"/>
    <property type="match status" value="1"/>
</dbReference>
<feature type="domain" description="HTH marR-type" evidence="5">
    <location>
        <begin position="29"/>
        <end position="162"/>
    </location>
</feature>
<dbReference type="InterPro" id="IPR023187">
    <property type="entry name" value="Tscrpt_reg_MarR-type_CS"/>
</dbReference>
<dbReference type="InterPro" id="IPR000835">
    <property type="entry name" value="HTH_MarR-typ"/>
</dbReference>
<dbReference type="PANTHER" id="PTHR33164:SF57">
    <property type="entry name" value="MARR-FAMILY TRANSCRIPTIONAL REGULATOR"/>
    <property type="match status" value="1"/>
</dbReference>
<dbReference type="PANTHER" id="PTHR33164">
    <property type="entry name" value="TRANSCRIPTIONAL REGULATOR, MARR FAMILY"/>
    <property type="match status" value="1"/>
</dbReference>
<sequence length="167" mass="18413">MARPPRSASQAKPATDPVQTGEPFEVPLNRSFTYRFHHLSKLSDPVSHQAYLEEAGLSLSDGRCLTTIGTFEPLSVKDLARLSNLNKSQASRAAQALVDQGLVVKQGSEADGRGVVLMLSPEGRARWQAANQLVVRRNREIFGCLNARELAQLSKLLDRLVVHNERN</sequence>
<dbReference type="SMART" id="SM00347">
    <property type="entry name" value="HTH_MARR"/>
    <property type="match status" value="1"/>
</dbReference>
<name>A0A240TZI7_9BURK</name>
<organism evidence="6 7">
    <name type="scientific">Acidovorax carolinensis</name>
    <dbReference type="NCBI Taxonomy" id="553814"/>
    <lineage>
        <taxon>Bacteria</taxon>
        <taxon>Pseudomonadati</taxon>
        <taxon>Pseudomonadota</taxon>
        <taxon>Betaproteobacteria</taxon>
        <taxon>Burkholderiales</taxon>
        <taxon>Comamonadaceae</taxon>
        <taxon>Acidovorax</taxon>
    </lineage>
</organism>
<dbReference type="InterPro" id="IPR039422">
    <property type="entry name" value="MarR/SlyA-like"/>
</dbReference>
<protein>
    <submittedName>
        <fullName evidence="6">MarR family transcriptional regulator</fullName>
    </submittedName>
</protein>
<evidence type="ECO:0000256" key="1">
    <source>
        <dbReference type="ARBA" id="ARBA00023015"/>
    </source>
</evidence>
<dbReference type="KEGG" id="acin:CBP34_04100"/>
<dbReference type="Pfam" id="PF12802">
    <property type="entry name" value="MarR_2"/>
    <property type="match status" value="1"/>
</dbReference>
<keyword evidence="1" id="KW-0805">Transcription regulation</keyword>
<dbReference type="GO" id="GO:0003677">
    <property type="term" value="F:DNA binding"/>
    <property type="evidence" value="ECO:0007669"/>
    <property type="project" value="UniProtKB-KW"/>
</dbReference>
<dbReference type="RefSeq" id="WP_094097372.1">
    <property type="nucleotide sequence ID" value="NZ_CP021361.1"/>
</dbReference>
<keyword evidence="3" id="KW-0804">Transcription</keyword>
<dbReference type="PROSITE" id="PS50995">
    <property type="entry name" value="HTH_MARR_2"/>
    <property type="match status" value="1"/>
</dbReference>
<keyword evidence="2" id="KW-0238">DNA-binding</keyword>
<dbReference type="InterPro" id="IPR036388">
    <property type="entry name" value="WH-like_DNA-bd_sf"/>
</dbReference>
<dbReference type="InterPro" id="IPR036390">
    <property type="entry name" value="WH_DNA-bd_sf"/>
</dbReference>
<feature type="region of interest" description="Disordered" evidence="4">
    <location>
        <begin position="1"/>
        <end position="24"/>
    </location>
</feature>
<evidence type="ECO:0000313" key="7">
    <source>
        <dbReference type="Proteomes" id="UP000194432"/>
    </source>
</evidence>
<dbReference type="AlphaFoldDB" id="A0A240TZI7"/>
<evidence type="ECO:0000313" key="6">
    <source>
        <dbReference type="EMBL" id="ART51006.1"/>
    </source>
</evidence>
<reference evidence="6 7" key="1">
    <citation type="submission" date="2017-05" db="EMBL/GenBank/DDBJ databases">
        <title>Polyphasic characterization of four soil-derived phenanthrene-degrading Acidovorax strains and proposal of Acidovorax phenanthrenivorans sp. nov.</title>
        <authorList>
            <person name="Singleton D.R."/>
            <person name="Lee J."/>
            <person name="Dickey A.N."/>
            <person name="Stroud A."/>
            <person name="Scholl E.H."/>
            <person name="Wright F.A."/>
            <person name="Aitken M.D."/>
        </authorList>
    </citation>
    <scope>NUCLEOTIDE SEQUENCE [LARGE SCALE GENOMIC DNA]</scope>
    <source>
        <strain evidence="6">NA3</strain>
    </source>
</reference>
<evidence type="ECO:0000256" key="3">
    <source>
        <dbReference type="ARBA" id="ARBA00023163"/>
    </source>
</evidence>
<evidence type="ECO:0000259" key="5">
    <source>
        <dbReference type="PROSITE" id="PS50995"/>
    </source>
</evidence>
<gene>
    <name evidence="6" type="ORF">CBP34_04100</name>
</gene>
<dbReference type="GO" id="GO:0003700">
    <property type="term" value="F:DNA-binding transcription factor activity"/>
    <property type="evidence" value="ECO:0007669"/>
    <property type="project" value="InterPro"/>
</dbReference>
<dbReference type="PRINTS" id="PR00598">
    <property type="entry name" value="HTHMARR"/>
</dbReference>